<reference evidence="1" key="1">
    <citation type="submission" date="2020-07" db="EMBL/GenBank/DDBJ databases">
        <title>Nitrate ammonifying Pseudomonas campi sp. nov. isolated from German agricultural grassland.</title>
        <authorList>
            <person name="Timsy T."/>
            <person name="Ulrich A."/>
            <person name="Spanner T."/>
            <person name="Foesel B."/>
            <person name="Kolb S."/>
            <person name="Horn M.A."/>
            <person name="Behrendt U."/>
        </authorList>
    </citation>
    <scope>NUCLEOTIDE SEQUENCE</scope>
    <source>
        <strain evidence="1">S1-A32-2</strain>
    </source>
</reference>
<name>A0A6M8FJE4_9GAMM</name>
<organism evidence="1 2">
    <name type="scientific">Aquipseudomonas campi</name>
    <dbReference type="NCBI Taxonomy" id="2731681"/>
    <lineage>
        <taxon>Bacteria</taxon>
        <taxon>Pseudomonadati</taxon>
        <taxon>Pseudomonadota</taxon>
        <taxon>Gammaproteobacteria</taxon>
        <taxon>Pseudomonadales</taxon>
        <taxon>Pseudomonadaceae</taxon>
        <taxon>Aquipseudomonas</taxon>
    </lineage>
</organism>
<dbReference type="EMBL" id="CP053697">
    <property type="protein sequence ID" value="QKE64777.1"/>
    <property type="molecule type" value="Genomic_DNA"/>
</dbReference>
<keyword evidence="2" id="KW-1185">Reference proteome</keyword>
<gene>
    <name evidence="1" type="ORF">HNE05_15940</name>
</gene>
<dbReference type="RefSeq" id="WP_173210010.1">
    <property type="nucleotide sequence ID" value="NZ_CP053697.2"/>
</dbReference>
<sequence>MPQRILQTVTRAGYQGLLGLLFVSSPAWAGDILVSLEGKQANGAVHLALVFADRPAWQEPPLRLIQGEAPVLRLRNLPPGRFAIQLFQDSNGNGHLDLSPRGIPLEPVGFSNNPALLNGKPRPLDCLFVHGATDSRLTVRLQAPRNKP</sequence>
<dbReference type="InterPro" id="IPR018673">
    <property type="entry name" value="DUF2141"/>
</dbReference>
<dbReference type="Pfam" id="PF09912">
    <property type="entry name" value="DUF2141"/>
    <property type="match status" value="1"/>
</dbReference>
<accession>A0A6M8FJE4</accession>
<dbReference type="Proteomes" id="UP000501379">
    <property type="component" value="Chromosome"/>
</dbReference>
<proteinExistence type="predicted"/>
<dbReference type="KEGG" id="pcam:HNE05_15940"/>
<dbReference type="AlphaFoldDB" id="A0A6M8FJE4"/>
<protein>
    <submittedName>
        <fullName evidence="1">DUF2141 domain-containing protein</fullName>
    </submittedName>
</protein>
<evidence type="ECO:0000313" key="1">
    <source>
        <dbReference type="EMBL" id="QKE64777.1"/>
    </source>
</evidence>
<evidence type="ECO:0000313" key="2">
    <source>
        <dbReference type="Proteomes" id="UP000501379"/>
    </source>
</evidence>